<keyword evidence="2" id="KW-1185">Reference proteome</keyword>
<dbReference type="EMBL" id="BONI01000068">
    <property type="protein sequence ID" value="GIG09605.1"/>
    <property type="molecule type" value="Genomic_DNA"/>
</dbReference>
<evidence type="ECO:0000313" key="1">
    <source>
        <dbReference type="EMBL" id="GIG09605.1"/>
    </source>
</evidence>
<protein>
    <submittedName>
        <fullName evidence="1">Uncharacterized protein</fullName>
    </submittedName>
</protein>
<evidence type="ECO:0000313" key="2">
    <source>
        <dbReference type="Proteomes" id="UP000630887"/>
    </source>
</evidence>
<dbReference type="AlphaFoldDB" id="A0A8J3KZB1"/>
<gene>
    <name evidence="1" type="ORF">Cco03nite_63050</name>
</gene>
<sequence length="106" mass="12038">MGGVWVGVGWFGLARRRVPNSAVIFAVRRDWPDWHTHDFVAPRSTEAEAVRAAHNELAYWRRGPARPAVSIVRMSVNDYRIHRDRRDCRAPDCAAATSRRAGQARS</sequence>
<organism evidence="1 2">
    <name type="scientific">Catellatospora coxensis</name>
    <dbReference type="NCBI Taxonomy" id="310354"/>
    <lineage>
        <taxon>Bacteria</taxon>
        <taxon>Bacillati</taxon>
        <taxon>Actinomycetota</taxon>
        <taxon>Actinomycetes</taxon>
        <taxon>Micromonosporales</taxon>
        <taxon>Micromonosporaceae</taxon>
        <taxon>Catellatospora</taxon>
    </lineage>
</organism>
<dbReference type="RefSeq" id="WP_203696820.1">
    <property type="nucleotide sequence ID" value="NZ_BAAALC010000094.1"/>
</dbReference>
<reference evidence="1 2" key="1">
    <citation type="submission" date="2021-01" db="EMBL/GenBank/DDBJ databases">
        <title>Whole genome shotgun sequence of Catellatospora coxensis NBRC 107359.</title>
        <authorList>
            <person name="Komaki H."/>
            <person name="Tamura T."/>
        </authorList>
    </citation>
    <scope>NUCLEOTIDE SEQUENCE [LARGE SCALE GENOMIC DNA]</scope>
    <source>
        <strain evidence="1 2">NBRC 107359</strain>
    </source>
</reference>
<accession>A0A8J3KZB1</accession>
<dbReference type="Proteomes" id="UP000630887">
    <property type="component" value="Unassembled WGS sequence"/>
</dbReference>
<name>A0A8J3KZB1_9ACTN</name>
<comment type="caution">
    <text evidence="1">The sequence shown here is derived from an EMBL/GenBank/DDBJ whole genome shotgun (WGS) entry which is preliminary data.</text>
</comment>
<proteinExistence type="predicted"/>